<comment type="caution">
    <text evidence="1">The sequence shown here is derived from an EMBL/GenBank/DDBJ whole genome shotgun (WGS) entry which is preliminary data.</text>
</comment>
<dbReference type="AlphaFoldDB" id="A0A9P6GZS9"/>
<proteinExistence type="predicted"/>
<sequence>MRKHVRARIDQCVTQESSVSSDKEMLNQFCCVANYQSDEFKYLKEKIERKYGFVFMKHYKRSDLLDQWQNIKDTTLVKKISQPIVKNKQPKIISEAAYAKSYKDELTPQQALERFYKLKEIEKERRLLEEVRNIDLL</sequence>
<evidence type="ECO:0000313" key="1">
    <source>
        <dbReference type="EMBL" id="KAF9761663.1"/>
    </source>
</evidence>
<dbReference type="Proteomes" id="UP000740883">
    <property type="component" value="Unassembled WGS sequence"/>
</dbReference>
<reference evidence="1 2" key="1">
    <citation type="journal article" date="2020" name="Genome Biol. Evol.">
        <title>Comparative genomics of strictly vertically transmitted, feminizing microsporidia endosymbionts of amphipod crustaceans.</title>
        <authorList>
            <person name="Cormier A."/>
            <person name="Chebbi M.A."/>
            <person name="Giraud I."/>
            <person name="Wattier R."/>
            <person name="Teixeira M."/>
            <person name="Gilbert C."/>
            <person name="Rigaud T."/>
            <person name="Cordaux R."/>
        </authorList>
    </citation>
    <scope>NUCLEOTIDE SEQUENCE [LARGE SCALE GENOMIC DNA]</scope>
    <source>
        <strain evidence="1 2">Ou3-Ou53</strain>
    </source>
</reference>
<accession>A0A9P6GZS9</accession>
<protein>
    <submittedName>
        <fullName evidence="1">Uncharacterized protein</fullName>
    </submittedName>
</protein>
<keyword evidence="2" id="KW-1185">Reference proteome</keyword>
<dbReference type="EMBL" id="SBJO01000282">
    <property type="protein sequence ID" value="KAF9761663.1"/>
    <property type="molecule type" value="Genomic_DNA"/>
</dbReference>
<gene>
    <name evidence="1" type="ORF">NGRA_2480</name>
</gene>
<name>A0A9P6GZS9_9MICR</name>
<evidence type="ECO:0000313" key="2">
    <source>
        <dbReference type="Proteomes" id="UP000740883"/>
    </source>
</evidence>
<organism evidence="1 2">
    <name type="scientific">Nosema granulosis</name>
    <dbReference type="NCBI Taxonomy" id="83296"/>
    <lineage>
        <taxon>Eukaryota</taxon>
        <taxon>Fungi</taxon>
        <taxon>Fungi incertae sedis</taxon>
        <taxon>Microsporidia</taxon>
        <taxon>Nosematidae</taxon>
        <taxon>Nosema</taxon>
    </lineage>
</organism>